<comment type="caution">
    <text evidence="2">The sequence shown here is derived from an EMBL/GenBank/DDBJ whole genome shotgun (WGS) entry which is preliminary data.</text>
</comment>
<dbReference type="CDD" id="cd07563">
    <property type="entry name" value="Peptidase_S41_IRBP"/>
    <property type="match status" value="1"/>
</dbReference>
<dbReference type="InterPro" id="IPR005151">
    <property type="entry name" value="Tail-specific_protease"/>
</dbReference>
<dbReference type="Pfam" id="PF03572">
    <property type="entry name" value="Peptidase_S41"/>
    <property type="match status" value="1"/>
</dbReference>
<dbReference type="PANTHER" id="PTHR11261:SF3">
    <property type="entry name" value="RETINOL-BINDING PROTEIN 3"/>
    <property type="match status" value="1"/>
</dbReference>
<proteinExistence type="predicted"/>
<keyword evidence="2" id="KW-0378">Hydrolase</keyword>
<reference evidence="2 3" key="1">
    <citation type="submission" date="2019-03" db="EMBL/GenBank/DDBJ databases">
        <title>Genomic Encyclopedia of Type Strains, Phase IV (KMG-IV): sequencing the most valuable type-strain genomes for metagenomic binning, comparative biology and taxonomic classification.</title>
        <authorList>
            <person name="Goeker M."/>
        </authorList>
    </citation>
    <scope>NUCLEOTIDE SEQUENCE [LARGE SCALE GENOMIC DNA]</scope>
    <source>
        <strain evidence="2 3">DSM 15505</strain>
    </source>
</reference>
<dbReference type="Pfam" id="PF14684">
    <property type="entry name" value="Tricorn_C1"/>
    <property type="match status" value="1"/>
</dbReference>
<evidence type="ECO:0000313" key="2">
    <source>
        <dbReference type="EMBL" id="TDT37772.1"/>
    </source>
</evidence>
<keyword evidence="3" id="KW-1185">Reference proteome</keyword>
<dbReference type="Gene3D" id="3.30.750.44">
    <property type="match status" value="1"/>
</dbReference>
<organism evidence="2 3">
    <name type="scientific">Halospina denitrificans</name>
    <dbReference type="NCBI Taxonomy" id="332522"/>
    <lineage>
        <taxon>Bacteria</taxon>
        <taxon>Pseudomonadati</taxon>
        <taxon>Pseudomonadota</taxon>
        <taxon>Gammaproteobacteria</taxon>
        <taxon>Halospina</taxon>
    </lineage>
</organism>
<dbReference type="AlphaFoldDB" id="A0A4R7JIN5"/>
<name>A0A4R7JIN5_9GAMM</name>
<feature type="domain" description="Tail specific protease" evidence="1">
    <location>
        <begin position="219"/>
        <end position="425"/>
    </location>
</feature>
<dbReference type="Proteomes" id="UP000295830">
    <property type="component" value="Unassembled WGS sequence"/>
</dbReference>
<dbReference type="RefSeq" id="WP_133736965.1">
    <property type="nucleotide sequence ID" value="NZ_SOAX01000007.1"/>
</dbReference>
<dbReference type="EMBL" id="SOAX01000007">
    <property type="protein sequence ID" value="TDT37772.1"/>
    <property type="molecule type" value="Genomic_DNA"/>
</dbReference>
<dbReference type="InterPro" id="IPR029045">
    <property type="entry name" value="ClpP/crotonase-like_dom_sf"/>
</dbReference>
<gene>
    <name evidence="2" type="ORF">DES49_2732</name>
</gene>
<dbReference type="Gene3D" id="3.90.226.10">
    <property type="entry name" value="2-enoyl-CoA Hydratase, Chain A, domain 1"/>
    <property type="match status" value="1"/>
</dbReference>
<dbReference type="OrthoDB" id="9758793at2"/>
<dbReference type="SMART" id="SM00245">
    <property type="entry name" value="TSPc"/>
    <property type="match status" value="1"/>
</dbReference>
<dbReference type="InterPro" id="IPR028204">
    <property type="entry name" value="Tricorn_C1"/>
</dbReference>
<accession>A0A4R7JIN5</accession>
<dbReference type="GO" id="GO:0008236">
    <property type="term" value="F:serine-type peptidase activity"/>
    <property type="evidence" value="ECO:0007669"/>
    <property type="project" value="InterPro"/>
</dbReference>
<evidence type="ECO:0000259" key="1">
    <source>
        <dbReference type="SMART" id="SM00245"/>
    </source>
</evidence>
<sequence length="450" mass="51110">MQADIQQDSIPSVREFHALEGVWRSRGYGKLLLIKGDGYILHEETGVSCLPVERGKLRDLAERYHDLSISPGGQAFSVRRATGVTRVSFYRLRHLPDAFSETELRDPNDPEYNFEVFWHTFAEHYALFDTKKVNWERTYWQYRPLVSGETEPEELFSIMTAMLRPLRDGHVRLDAHWSHYSAEAQLALYTRLEKELEKAGDDRDVPGYLAELREWLHDVLHEDYLGGRVRHDAHHLVEWGQLSDNTGFLNLRAMAGQSGHIGCPAEDLEVTDSLMQKVLGEIGDLPNLVVDIRGNGGGYDGVALRFAAYLTDRKRMAFSKAARHCNGFTGRQPIYVTPASAGTYSGNIYLLTSELTASAAEILVLALLQHPRVTRIGEPTQGILSDTLERHLPNGWHLTLSNEIYRAFDETLYEDVGIPPHIPMDFLDRRGRDLDRDPMLDRVLEITSKG</sequence>
<dbReference type="SUPFAM" id="SSF52096">
    <property type="entry name" value="ClpP/crotonase"/>
    <property type="match status" value="1"/>
</dbReference>
<evidence type="ECO:0000313" key="3">
    <source>
        <dbReference type="Proteomes" id="UP000295830"/>
    </source>
</evidence>
<dbReference type="PANTHER" id="PTHR11261">
    <property type="entry name" value="INTERPHOTORECEPTOR RETINOID-BINDING PROTEIN"/>
    <property type="match status" value="1"/>
</dbReference>
<dbReference type="GO" id="GO:0006508">
    <property type="term" value="P:proteolysis"/>
    <property type="evidence" value="ECO:0007669"/>
    <property type="project" value="UniProtKB-KW"/>
</dbReference>
<protein>
    <submittedName>
        <fullName evidence="2">Tricorn protease-like protein</fullName>
    </submittedName>
</protein>
<keyword evidence="2" id="KW-0645">Protease</keyword>